<comment type="subcellular location">
    <subcellularLocation>
        <location evidence="2">Secreted</location>
    </subcellularLocation>
</comment>
<dbReference type="RefSeq" id="WP_047105477.1">
    <property type="nucleotide sequence ID" value="NZ_CP074378.1"/>
</dbReference>
<comment type="function">
    <text evidence="1">Acts as a pheromone, induces cells to develop competence for genetic transformation.</text>
</comment>
<dbReference type="Proteomes" id="UP000290475">
    <property type="component" value="Unassembled WGS sequence"/>
</dbReference>
<name>A0A4Q1TR99_9LACO</name>
<evidence type="ECO:0000313" key="7">
    <source>
        <dbReference type="EMBL" id="RXT20851.1"/>
    </source>
</evidence>
<evidence type="ECO:0000256" key="2">
    <source>
        <dbReference type="ARBA" id="ARBA00004613"/>
    </source>
</evidence>
<sequence length="61" mass="6966">MTKLNSEQFHALTQHTLEKVVGGNAFMKFDDPLWNKTLIEPIHVPGKRYGLPIVHPILQES</sequence>
<protein>
    <submittedName>
        <fullName evidence="7">Uncharacterized protein</fullName>
    </submittedName>
</protein>
<evidence type="ECO:0000256" key="6">
    <source>
        <dbReference type="ARBA" id="ARBA00023287"/>
    </source>
</evidence>
<comment type="caution">
    <text evidence="7">The sequence shown here is derived from an EMBL/GenBank/DDBJ whole genome shotgun (WGS) entry which is preliminary data.</text>
</comment>
<dbReference type="InterPro" id="IPR004288">
    <property type="entry name" value="Competence_ComC"/>
</dbReference>
<dbReference type="AlphaFoldDB" id="A0A4Q1TR99"/>
<keyword evidence="6" id="KW-0178">Competence</keyword>
<gene>
    <name evidence="7" type="ORF">BVJ53_09685</name>
</gene>
<evidence type="ECO:0000256" key="3">
    <source>
        <dbReference type="ARBA" id="ARBA00009039"/>
    </source>
</evidence>
<reference evidence="7 8" key="1">
    <citation type="submission" date="2017-01" db="EMBL/GenBank/DDBJ databases">
        <title>Lactobacillus chiayiensis sp. nov., a lactic acid bacterium isolated from compost.</title>
        <authorList>
            <person name="Huang C.-H."/>
        </authorList>
    </citation>
    <scope>NUCLEOTIDE SEQUENCE [LARGE SCALE GENOMIC DNA]</scope>
    <source>
        <strain evidence="8">chh01</strain>
    </source>
</reference>
<proteinExistence type="inferred from homology"/>
<evidence type="ECO:0000256" key="1">
    <source>
        <dbReference type="ARBA" id="ARBA00002667"/>
    </source>
</evidence>
<dbReference type="EMBL" id="MSSM01000026">
    <property type="protein sequence ID" value="RXT20851.1"/>
    <property type="molecule type" value="Genomic_DNA"/>
</dbReference>
<dbReference type="GO" id="GO:0005186">
    <property type="term" value="F:pheromone activity"/>
    <property type="evidence" value="ECO:0007669"/>
    <property type="project" value="InterPro"/>
</dbReference>
<evidence type="ECO:0000256" key="4">
    <source>
        <dbReference type="ARBA" id="ARBA00022525"/>
    </source>
</evidence>
<dbReference type="Pfam" id="PF03047">
    <property type="entry name" value="ComC"/>
    <property type="match status" value="1"/>
</dbReference>
<evidence type="ECO:0000256" key="5">
    <source>
        <dbReference type="ARBA" id="ARBA00023044"/>
    </source>
</evidence>
<evidence type="ECO:0000313" key="8">
    <source>
        <dbReference type="Proteomes" id="UP000290475"/>
    </source>
</evidence>
<keyword evidence="4" id="KW-0964">Secreted</keyword>
<accession>A0A4Q1TR99</accession>
<keyword evidence="5" id="KW-0588">Pheromone</keyword>
<organism evidence="7 8">
    <name type="scientific">Lacticaseibacillus chiayiensis</name>
    <dbReference type="NCBI Taxonomy" id="2100821"/>
    <lineage>
        <taxon>Bacteria</taxon>
        <taxon>Bacillati</taxon>
        <taxon>Bacillota</taxon>
        <taxon>Bacilli</taxon>
        <taxon>Lactobacillales</taxon>
        <taxon>Lactobacillaceae</taxon>
        <taxon>Lacticaseibacillus</taxon>
    </lineage>
</organism>
<dbReference type="GO" id="GO:0005576">
    <property type="term" value="C:extracellular region"/>
    <property type="evidence" value="ECO:0007669"/>
    <property type="project" value="UniProtKB-SubCell"/>
</dbReference>
<comment type="similarity">
    <text evidence="3">Belongs to the ComC family.</text>
</comment>